<feature type="domain" description="Acyl-CoA dehydrogenase/oxidase N-terminal" evidence="1">
    <location>
        <begin position="18"/>
        <end position="99"/>
    </location>
</feature>
<comment type="caution">
    <text evidence="2">The sequence shown here is derived from an EMBL/GenBank/DDBJ whole genome shotgun (WGS) entry which is preliminary data.</text>
</comment>
<organism evidence="2 3">
    <name type="scientific">Chiloscyllium punctatum</name>
    <name type="common">Brownbanded bambooshark</name>
    <name type="synonym">Hemiscyllium punctatum</name>
    <dbReference type="NCBI Taxonomy" id="137246"/>
    <lineage>
        <taxon>Eukaryota</taxon>
        <taxon>Metazoa</taxon>
        <taxon>Chordata</taxon>
        <taxon>Craniata</taxon>
        <taxon>Vertebrata</taxon>
        <taxon>Chondrichthyes</taxon>
        <taxon>Elasmobranchii</taxon>
        <taxon>Galeomorphii</taxon>
        <taxon>Galeoidea</taxon>
        <taxon>Orectolobiformes</taxon>
        <taxon>Hemiscylliidae</taxon>
        <taxon>Chiloscyllium</taxon>
    </lineage>
</organism>
<dbReference type="GO" id="GO:0050660">
    <property type="term" value="F:flavin adenine dinucleotide binding"/>
    <property type="evidence" value="ECO:0007669"/>
    <property type="project" value="InterPro"/>
</dbReference>
<keyword evidence="3" id="KW-1185">Reference proteome</keyword>
<dbReference type="Pfam" id="PF02771">
    <property type="entry name" value="Acyl-CoA_dh_N"/>
    <property type="match status" value="1"/>
</dbReference>
<sequence length="105" mass="11131">MSSLAISRVATRDPAPTIAGEVARLARQELAPLASAIDAGSVYPGEFLRRLGEIGAWSSHVPLEGPADLRWAIQSMAAIGEVCGATAFMAWCQNTLVWYVANSTN</sequence>
<evidence type="ECO:0000313" key="2">
    <source>
        <dbReference type="EMBL" id="GCC47462.1"/>
    </source>
</evidence>
<dbReference type="AlphaFoldDB" id="A0A401TXT7"/>
<gene>
    <name evidence="2" type="ORF">chiPu_0031725</name>
</gene>
<dbReference type="EMBL" id="BEZZ01216949">
    <property type="protein sequence ID" value="GCC47462.1"/>
    <property type="molecule type" value="Genomic_DNA"/>
</dbReference>
<reference evidence="2 3" key="1">
    <citation type="journal article" date="2018" name="Nat. Ecol. Evol.">
        <title>Shark genomes provide insights into elasmobranch evolution and the origin of vertebrates.</title>
        <authorList>
            <person name="Hara Y"/>
            <person name="Yamaguchi K"/>
            <person name="Onimaru K"/>
            <person name="Kadota M"/>
            <person name="Koyanagi M"/>
            <person name="Keeley SD"/>
            <person name="Tatsumi K"/>
            <person name="Tanaka K"/>
            <person name="Motone F"/>
            <person name="Kageyama Y"/>
            <person name="Nozu R"/>
            <person name="Adachi N"/>
            <person name="Nishimura O"/>
            <person name="Nakagawa R"/>
            <person name="Tanegashima C"/>
            <person name="Kiyatake I"/>
            <person name="Matsumoto R"/>
            <person name="Murakumo K"/>
            <person name="Nishida K"/>
            <person name="Terakita A"/>
            <person name="Kuratani S"/>
            <person name="Sato K"/>
            <person name="Hyodo S Kuraku.S."/>
        </authorList>
    </citation>
    <scope>NUCLEOTIDE SEQUENCE [LARGE SCALE GENOMIC DNA]</scope>
</reference>
<name>A0A401TXT7_CHIPU</name>
<dbReference type="SUPFAM" id="SSF56645">
    <property type="entry name" value="Acyl-CoA dehydrogenase NM domain-like"/>
    <property type="match status" value="1"/>
</dbReference>
<proteinExistence type="predicted"/>
<feature type="non-terminal residue" evidence="2">
    <location>
        <position position="105"/>
    </location>
</feature>
<dbReference type="Proteomes" id="UP000287033">
    <property type="component" value="Unassembled WGS sequence"/>
</dbReference>
<dbReference type="InterPro" id="IPR013786">
    <property type="entry name" value="AcylCoA_DH/ox_N"/>
</dbReference>
<dbReference type="GO" id="GO:0016627">
    <property type="term" value="F:oxidoreductase activity, acting on the CH-CH group of donors"/>
    <property type="evidence" value="ECO:0007669"/>
    <property type="project" value="InterPro"/>
</dbReference>
<evidence type="ECO:0000259" key="1">
    <source>
        <dbReference type="Pfam" id="PF02771"/>
    </source>
</evidence>
<dbReference type="InterPro" id="IPR009100">
    <property type="entry name" value="AcylCoA_DH/oxidase_NM_dom_sf"/>
</dbReference>
<dbReference type="Gene3D" id="1.10.540.10">
    <property type="entry name" value="Acyl-CoA dehydrogenase/oxidase, N-terminal domain"/>
    <property type="match status" value="1"/>
</dbReference>
<evidence type="ECO:0000313" key="3">
    <source>
        <dbReference type="Proteomes" id="UP000287033"/>
    </source>
</evidence>
<dbReference type="InterPro" id="IPR037069">
    <property type="entry name" value="AcylCoA_DH/ox_N_sf"/>
</dbReference>
<protein>
    <recommendedName>
        <fullName evidence="1">Acyl-CoA dehydrogenase/oxidase N-terminal domain-containing protein</fullName>
    </recommendedName>
</protein>
<accession>A0A401TXT7</accession>